<accession>A0A517PTR5</accession>
<organism evidence="2 3">
    <name type="scientific">Gimesia chilikensis</name>
    <dbReference type="NCBI Taxonomy" id="2605989"/>
    <lineage>
        <taxon>Bacteria</taxon>
        <taxon>Pseudomonadati</taxon>
        <taxon>Planctomycetota</taxon>
        <taxon>Planctomycetia</taxon>
        <taxon>Planctomycetales</taxon>
        <taxon>Planctomycetaceae</taxon>
        <taxon>Gimesia</taxon>
    </lineage>
</organism>
<dbReference type="RefSeq" id="WP_145189052.1">
    <property type="nucleotide sequence ID" value="NZ_CP036266.1"/>
</dbReference>
<sequence length="187" mass="20341">MTDPTPEPRSRSPWAITSLVCSGVVLFSVLACVALAAWQSEGLTQVKVTALDVDKEPRDHGIPLLKQKEALPDYEVQIITQDLFNHKLGARPNQSATDGLVWNLSSPVAVHEIVGIRLLDQDQLVSDTLAEVPFSRQPVEIDNYRLEFQTAHSAAVGVNSFFRSPLGVTIATAFVLAIIVIGIGLFL</sequence>
<dbReference type="Proteomes" id="UP000320421">
    <property type="component" value="Chromosome"/>
</dbReference>
<name>A0A517PTR5_9PLAN</name>
<reference evidence="2 3" key="1">
    <citation type="submission" date="2019-02" db="EMBL/GenBank/DDBJ databases">
        <title>Deep-cultivation of Planctomycetes and their phenomic and genomic characterization uncovers novel biology.</title>
        <authorList>
            <person name="Wiegand S."/>
            <person name="Jogler M."/>
            <person name="Boedeker C."/>
            <person name="Pinto D."/>
            <person name="Vollmers J."/>
            <person name="Rivas-Marin E."/>
            <person name="Kohn T."/>
            <person name="Peeters S.H."/>
            <person name="Heuer A."/>
            <person name="Rast P."/>
            <person name="Oberbeckmann S."/>
            <person name="Bunk B."/>
            <person name="Jeske O."/>
            <person name="Meyerdierks A."/>
            <person name="Storesund J.E."/>
            <person name="Kallscheuer N."/>
            <person name="Luecker S."/>
            <person name="Lage O.M."/>
            <person name="Pohl T."/>
            <person name="Merkel B.J."/>
            <person name="Hornburger P."/>
            <person name="Mueller R.-W."/>
            <person name="Bruemmer F."/>
            <person name="Labrenz M."/>
            <person name="Spormann A.M."/>
            <person name="Op den Camp H."/>
            <person name="Overmann J."/>
            <person name="Amann R."/>
            <person name="Jetten M.S.M."/>
            <person name="Mascher T."/>
            <person name="Medema M.H."/>
            <person name="Devos D.P."/>
            <person name="Kaster A.-K."/>
            <person name="Ovreas L."/>
            <person name="Rohde M."/>
            <person name="Galperin M.Y."/>
            <person name="Jogler C."/>
        </authorList>
    </citation>
    <scope>NUCLEOTIDE SEQUENCE [LARGE SCALE GENOMIC DNA]</scope>
    <source>
        <strain evidence="2 3">HG66A1</strain>
    </source>
</reference>
<dbReference type="OrthoDB" id="280742at2"/>
<evidence type="ECO:0000256" key="1">
    <source>
        <dbReference type="SAM" id="Phobius"/>
    </source>
</evidence>
<keyword evidence="3" id="KW-1185">Reference proteome</keyword>
<dbReference type="AlphaFoldDB" id="A0A517PTR5"/>
<feature type="transmembrane region" description="Helical" evidence="1">
    <location>
        <begin position="14"/>
        <end position="38"/>
    </location>
</feature>
<keyword evidence="1" id="KW-1133">Transmembrane helix</keyword>
<protein>
    <submittedName>
        <fullName evidence="2">Uncharacterized protein</fullName>
    </submittedName>
</protein>
<evidence type="ECO:0000313" key="3">
    <source>
        <dbReference type="Proteomes" id="UP000320421"/>
    </source>
</evidence>
<evidence type="ECO:0000313" key="2">
    <source>
        <dbReference type="EMBL" id="QDT22733.1"/>
    </source>
</evidence>
<keyword evidence="1" id="KW-0472">Membrane</keyword>
<gene>
    <name evidence="2" type="ORF">HG66A1_45430</name>
</gene>
<keyword evidence="1" id="KW-0812">Transmembrane</keyword>
<feature type="transmembrane region" description="Helical" evidence="1">
    <location>
        <begin position="166"/>
        <end position="186"/>
    </location>
</feature>
<proteinExistence type="predicted"/>
<dbReference type="EMBL" id="CP036266">
    <property type="protein sequence ID" value="QDT22733.1"/>
    <property type="molecule type" value="Genomic_DNA"/>
</dbReference>